<evidence type="ECO:0000256" key="2">
    <source>
        <dbReference type="SAM" id="Phobius"/>
    </source>
</evidence>
<keyword evidence="2" id="KW-1133">Transmembrane helix</keyword>
<name>A0A345XNJ7_9ACTN</name>
<evidence type="ECO:0008006" key="5">
    <source>
        <dbReference type="Google" id="ProtNLM"/>
    </source>
</evidence>
<protein>
    <recommendedName>
        <fullName evidence="5">Secreted protein</fullName>
    </recommendedName>
</protein>
<feature type="region of interest" description="Disordered" evidence="1">
    <location>
        <begin position="176"/>
        <end position="207"/>
    </location>
</feature>
<dbReference type="AlphaFoldDB" id="A0A345XNJ7"/>
<reference evidence="3 4" key="1">
    <citation type="submission" date="2018-07" db="EMBL/GenBank/DDBJ databases">
        <title>Draft genome of the type strain Streptomyces armeniacus ATCC 15676.</title>
        <authorList>
            <person name="Labana P."/>
            <person name="Gosse J.T."/>
            <person name="Boddy C.N."/>
        </authorList>
    </citation>
    <scope>NUCLEOTIDE SEQUENCE [LARGE SCALE GENOMIC DNA]</scope>
    <source>
        <strain evidence="3 4">ATCC 15676</strain>
    </source>
</reference>
<evidence type="ECO:0000256" key="1">
    <source>
        <dbReference type="SAM" id="MobiDB-lite"/>
    </source>
</evidence>
<proteinExistence type="predicted"/>
<keyword evidence="2" id="KW-0472">Membrane</keyword>
<organism evidence="3 4">
    <name type="scientific">Streptomyces armeniacus</name>
    <dbReference type="NCBI Taxonomy" id="83291"/>
    <lineage>
        <taxon>Bacteria</taxon>
        <taxon>Bacillati</taxon>
        <taxon>Actinomycetota</taxon>
        <taxon>Actinomycetes</taxon>
        <taxon>Kitasatosporales</taxon>
        <taxon>Streptomycetaceae</taxon>
        <taxon>Streptomyces</taxon>
    </lineage>
</organism>
<evidence type="ECO:0000313" key="4">
    <source>
        <dbReference type="Proteomes" id="UP000254425"/>
    </source>
</evidence>
<dbReference type="RefSeq" id="WP_208877925.1">
    <property type="nucleotide sequence ID" value="NZ_CP031320.1"/>
</dbReference>
<dbReference type="Proteomes" id="UP000254425">
    <property type="component" value="Chromosome"/>
</dbReference>
<dbReference type="EMBL" id="CP031320">
    <property type="protein sequence ID" value="AXK33213.1"/>
    <property type="molecule type" value="Genomic_DNA"/>
</dbReference>
<evidence type="ECO:0000313" key="3">
    <source>
        <dbReference type="EMBL" id="AXK33213.1"/>
    </source>
</evidence>
<feature type="transmembrane region" description="Helical" evidence="2">
    <location>
        <begin position="6"/>
        <end position="24"/>
    </location>
</feature>
<dbReference type="KEGG" id="sarm:DVA86_11685"/>
<gene>
    <name evidence="3" type="ORF">DVA86_11685</name>
</gene>
<sequence length="207" mass="22562">MSTVLTVVLIAVVAVAVAGVLYGVRSRRGARSRELRQHFGPEYERVLERHGGDTEAADRELGDRMDEYGTLNPTPLAFGADDAYLSRWTTVQERFVASPQQAVNEADALLAQLAADRGFPAAGQHDRQFEALSVHYPLQADGRRLLHAAALGQLGTEQLREAMVRGRALFDALLDDGRRERNPARHRTGPVGETGPAGPARVTGEKE</sequence>
<accession>A0A345XNJ7</accession>
<keyword evidence="4" id="KW-1185">Reference proteome</keyword>
<keyword evidence="2" id="KW-0812">Transmembrane</keyword>